<accession>A0ABS6SW17</accession>
<evidence type="ECO:0000313" key="2">
    <source>
        <dbReference type="EMBL" id="MBV7365946.1"/>
    </source>
</evidence>
<name>A0ABS6SW17_9STRE</name>
<feature type="coiled-coil region" evidence="1">
    <location>
        <begin position="23"/>
        <end position="57"/>
    </location>
</feature>
<protein>
    <recommendedName>
        <fullName evidence="4">Phage protein</fullName>
    </recommendedName>
</protein>
<evidence type="ECO:0000256" key="1">
    <source>
        <dbReference type="SAM" id="Coils"/>
    </source>
</evidence>
<dbReference type="RefSeq" id="WP_218494099.1">
    <property type="nucleotide sequence ID" value="NZ_JAHUZC010000014.1"/>
</dbReference>
<dbReference type="Proteomes" id="UP000723776">
    <property type="component" value="Unassembled WGS sequence"/>
</dbReference>
<keyword evidence="1" id="KW-0175">Coiled coil</keyword>
<keyword evidence="3" id="KW-1185">Reference proteome</keyword>
<reference evidence="2 3" key="1">
    <citation type="submission" date="2021-06" db="EMBL/GenBank/DDBJ databases">
        <title>A novel Streptococcus species isolated from patients with diabetic foot ulcer (DFU).</title>
        <authorList>
            <person name="Chen Y.-S."/>
        </authorList>
    </citation>
    <scope>NUCLEOTIDE SEQUENCE [LARGE SCALE GENOMIC DNA]</scope>
    <source>
        <strain evidence="2 3">DM3B3</strain>
    </source>
</reference>
<comment type="caution">
    <text evidence="2">The sequence shown here is derived from an EMBL/GenBank/DDBJ whole genome shotgun (WGS) entry which is preliminary data.</text>
</comment>
<gene>
    <name evidence="2" type="ORF">KUA57_08825</name>
</gene>
<organism evidence="2 3">
    <name type="scientific">Streptococcus vulneris</name>
    <dbReference type="NCBI Taxonomy" id="2853160"/>
    <lineage>
        <taxon>Bacteria</taxon>
        <taxon>Bacillati</taxon>
        <taxon>Bacillota</taxon>
        <taxon>Bacilli</taxon>
        <taxon>Lactobacillales</taxon>
        <taxon>Streptococcaceae</taxon>
        <taxon>Streptococcus</taxon>
    </lineage>
</organism>
<proteinExistence type="predicted"/>
<evidence type="ECO:0000313" key="3">
    <source>
        <dbReference type="Proteomes" id="UP000723776"/>
    </source>
</evidence>
<sequence>MNFLTKIKNWLAKEINTDWRIVALDLNRALIDLQEKYQQANQRIADLENIVAIYEEKEEAR</sequence>
<dbReference type="EMBL" id="JAHUZC010000014">
    <property type="protein sequence ID" value="MBV7365946.1"/>
    <property type="molecule type" value="Genomic_DNA"/>
</dbReference>
<evidence type="ECO:0008006" key="4">
    <source>
        <dbReference type="Google" id="ProtNLM"/>
    </source>
</evidence>